<reference evidence="3" key="1">
    <citation type="submission" date="2015-09" db="EMBL/GenBank/DDBJ databases">
        <authorList>
            <consortium name="Pathogen Informatics"/>
        </authorList>
    </citation>
    <scope>NUCLEOTIDE SEQUENCE [LARGE SCALE GENOMIC DNA]</scope>
    <source>
        <strain evidence="3">Lake Konstanz</strain>
    </source>
</reference>
<dbReference type="AlphaFoldDB" id="A0A0S4JQ98"/>
<proteinExistence type="predicted"/>
<name>A0A0S4JQ98_BODSA</name>
<feature type="region of interest" description="Disordered" evidence="1">
    <location>
        <begin position="1"/>
        <end position="30"/>
    </location>
</feature>
<protein>
    <submittedName>
        <fullName evidence="2">Uncharacterized protein</fullName>
    </submittedName>
</protein>
<feature type="compositionally biased region" description="Basic and acidic residues" evidence="1">
    <location>
        <begin position="1"/>
        <end position="12"/>
    </location>
</feature>
<dbReference type="EMBL" id="CYKH01002045">
    <property type="protein sequence ID" value="CUG92507.1"/>
    <property type="molecule type" value="Genomic_DNA"/>
</dbReference>
<dbReference type="Proteomes" id="UP000051952">
    <property type="component" value="Unassembled WGS sequence"/>
</dbReference>
<sequence>MGSKSEEIARKSKDLRRHRTAQRKKEEATTHPTTNFVWQIQFADLNGHPVRCWLDDRRAFSVAQTYECGSLPDHETSYHVDVCQPIIASPSKGRRDYERSGDETGRQLTQLQLLRRCGAGHTHTKKKVTERTCVSRALCAACRTVCARHAARFVREKKKTPWKWSDCDKYNLQI</sequence>
<keyword evidence="3" id="KW-1185">Reference proteome</keyword>
<gene>
    <name evidence="2" type="ORF">BSAL_37650</name>
</gene>
<accession>A0A0S4JQ98</accession>
<evidence type="ECO:0000256" key="1">
    <source>
        <dbReference type="SAM" id="MobiDB-lite"/>
    </source>
</evidence>
<evidence type="ECO:0000313" key="2">
    <source>
        <dbReference type="EMBL" id="CUG92507.1"/>
    </source>
</evidence>
<evidence type="ECO:0000313" key="3">
    <source>
        <dbReference type="Proteomes" id="UP000051952"/>
    </source>
</evidence>
<organism evidence="2 3">
    <name type="scientific">Bodo saltans</name>
    <name type="common">Flagellated protozoan</name>
    <dbReference type="NCBI Taxonomy" id="75058"/>
    <lineage>
        <taxon>Eukaryota</taxon>
        <taxon>Discoba</taxon>
        <taxon>Euglenozoa</taxon>
        <taxon>Kinetoplastea</taxon>
        <taxon>Metakinetoplastina</taxon>
        <taxon>Eubodonida</taxon>
        <taxon>Bodonidae</taxon>
        <taxon>Bodo</taxon>
    </lineage>
</organism>
<dbReference type="VEuPathDB" id="TriTrypDB:BSAL_37650"/>
<feature type="compositionally biased region" description="Basic residues" evidence="1">
    <location>
        <begin position="13"/>
        <end position="22"/>
    </location>
</feature>